<dbReference type="GO" id="GO:0008982">
    <property type="term" value="F:protein-N(PI)-phosphohistidine-sugar phosphotransferase activity"/>
    <property type="evidence" value="ECO:0007669"/>
    <property type="project" value="UniProtKB-UniRule"/>
</dbReference>
<evidence type="ECO:0000313" key="13">
    <source>
        <dbReference type="Proteomes" id="UP001211987"/>
    </source>
</evidence>
<evidence type="ECO:0000256" key="7">
    <source>
        <dbReference type="ARBA" id="ARBA00022989"/>
    </source>
</evidence>
<feature type="transmembrane region" description="Helical" evidence="10">
    <location>
        <begin position="154"/>
        <end position="172"/>
    </location>
</feature>
<feature type="transmembrane region" description="Helical" evidence="10">
    <location>
        <begin position="236"/>
        <end position="255"/>
    </location>
</feature>
<protein>
    <recommendedName>
        <fullName evidence="9">Permease IIC component</fullName>
    </recommendedName>
</protein>
<dbReference type="InterPro" id="IPR004501">
    <property type="entry name" value="PTS_EIIC_3"/>
</dbReference>
<dbReference type="PANTHER" id="PTHR33989">
    <property type="match status" value="1"/>
</dbReference>
<evidence type="ECO:0000256" key="3">
    <source>
        <dbReference type="ARBA" id="ARBA00022475"/>
    </source>
</evidence>
<dbReference type="AlphaFoldDB" id="A0AB35INL3"/>
<dbReference type="Proteomes" id="UP001211987">
    <property type="component" value="Unassembled WGS sequence"/>
</dbReference>
<evidence type="ECO:0000313" key="12">
    <source>
        <dbReference type="EMBL" id="MDB7085203.1"/>
    </source>
</evidence>
<dbReference type="InterPro" id="IPR051088">
    <property type="entry name" value="PTS_Sugar-EIIC/EIIB"/>
</dbReference>
<comment type="subcellular location">
    <subcellularLocation>
        <location evidence="1">Cell membrane</location>
        <topology evidence="1">Multi-pass membrane protein</topology>
    </subcellularLocation>
</comment>
<accession>A0AB35INL3</accession>
<dbReference type="InterPro" id="IPR003352">
    <property type="entry name" value="PTS_EIIC"/>
</dbReference>
<proteinExistence type="predicted"/>
<keyword evidence="2 9" id="KW-0813">Transport</keyword>
<evidence type="ECO:0000256" key="1">
    <source>
        <dbReference type="ARBA" id="ARBA00004651"/>
    </source>
</evidence>
<feature type="transmembrane region" description="Helical" evidence="10">
    <location>
        <begin position="81"/>
        <end position="105"/>
    </location>
</feature>
<evidence type="ECO:0000256" key="5">
    <source>
        <dbReference type="ARBA" id="ARBA00022683"/>
    </source>
</evidence>
<dbReference type="PIRSF" id="PIRSF006351">
    <property type="entry name" value="PTS_EIIC-Cellobiose"/>
    <property type="match status" value="1"/>
</dbReference>
<dbReference type="EMBL" id="JAQLKE010000033">
    <property type="protein sequence ID" value="MDB7085203.1"/>
    <property type="molecule type" value="Genomic_DNA"/>
</dbReference>
<feature type="transmembrane region" description="Helical" evidence="10">
    <location>
        <begin position="289"/>
        <end position="316"/>
    </location>
</feature>
<evidence type="ECO:0000259" key="11">
    <source>
        <dbReference type="PROSITE" id="PS51105"/>
    </source>
</evidence>
<sequence length="447" mass="48948">MNSFMTFIQEKLTPIANFFGAQRHFSAMQKGFMATVSFILVSAIFMIIANPPVTADLIAQGGFWSIFEGWYNFSQTYKATILIPFNMTMGMLSLISAFAIAYYLAGSYKLSQMNAGFTSMIIFMIVAAPANYVALADGNVASMINTTYLGSQGLFTSIIVSLLTVEITRICMQKKITIKMPEGVPPFLSDMFSSIVPLVINVTLFFSVNLLISNFIPGSSLPSLIETILAKPVSAVNSIPGAILVSVLILVMWCCGVHGMMVFMPLTTPITMAAFAANAELFAAGQAPIFHPIFMTQAIALLGGTGNTLALVILCLKKAKSKQLSVFGKASIVPAIFRISEPVIFGAPIMFNPILMIPFVLSGTVIAIFYWLACAFGLITPFYILVTGTFPIIINSFIKCLDWRMIVFEIVALIVTIFIWYPFFKVYDNQLLTQEKENAQNMEPVGE</sequence>
<keyword evidence="6 10" id="KW-0812">Transmembrane</keyword>
<keyword evidence="3 9" id="KW-1003">Cell membrane</keyword>
<feature type="domain" description="PTS EIIC type-3" evidence="11">
    <location>
        <begin position="8"/>
        <end position="423"/>
    </location>
</feature>
<feature type="transmembrane region" description="Helical" evidence="10">
    <location>
        <begin position="406"/>
        <end position="424"/>
    </location>
</feature>
<evidence type="ECO:0000256" key="10">
    <source>
        <dbReference type="SAM" id="Phobius"/>
    </source>
</evidence>
<keyword evidence="8 9" id="KW-0472">Membrane</keyword>
<feature type="transmembrane region" description="Helical" evidence="10">
    <location>
        <begin position="367"/>
        <end position="394"/>
    </location>
</feature>
<evidence type="ECO:0000256" key="4">
    <source>
        <dbReference type="ARBA" id="ARBA00022597"/>
    </source>
</evidence>
<dbReference type="Pfam" id="PF02378">
    <property type="entry name" value="PTS_EIIC"/>
    <property type="match status" value="1"/>
</dbReference>
<evidence type="ECO:0000256" key="9">
    <source>
        <dbReference type="PIRNR" id="PIRNR006351"/>
    </source>
</evidence>
<dbReference type="GO" id="GO:0009401">
    <property type="term" value="P:phosphoenolpyruvate-dependent sugar phosphotransferase system"/>
    <property type="evidence" value="ECO:0007669"/>
    <property type="project" value="UniProtKB-KW"/>
</dbReference>
<keyword evidence="7 10" id="KW-1133">Transmembrane helix</keyword>
<evidence type="ECO:0000256" key="8">
    <source>
        <dbReference type="ARBA" id="ARBA00023136"/>
    </source>
</evidence>
<reference evidence="12" key="1">
    <citation type="submission" date="2023-01" db="EMBL/GenBank/DDBJ databases">
        <title>Human gut microbiome strain richness.</title>
        <authorList>
            <person name="Chen-Liaw A."/>
        </authorList>
    </citation>
    <scope>NUCLEOTIDE SEQUENCE</scope>
    <source>
        <strain evidence="12">1001217st2_G6_1001217B_191108</strain>
    </source>
</reference>
<feature type="transmembrane region" description="Helical" evidence="10">
    <location>
        <begin position="336"/>
        <end position="361"/>
    </location>
</feature>
<evidence type="ECO:0000256" key="6">
    <source>
        <dbReference type="ARBA" id="ARBA00022692"/>
    </source>
</evidence>
<dbReference type="NCBIfam" id="TIGR00410">
    <property type="entry name" value="lacE"/>
    <property type="match status" value="1"/>
</dbReference>
<dbReference type="PANTHER" id="PTHR33989:SF8">
    <property type="entry name" value="PERMEASE IIC COMPONENT"/>
    <property type="match status" value="1"/>
</dbReference>
<dbReference type="InterPro" id="IPR004796">
    <property type="entry name" value="PTS_IIC_cello"/>
</dbReference>
<name>A0AB35INL3_9FIRM</name>
<keyword evidence="5" id="KW-0598">Phosphotransferase system</keyword>
<comment type="caution">
    <text evidence="12">The sequence shown here is derived from an EMBL/GenBank/DDBJ whole genome shotgun (WGS) entry which is preliminary data.</text>
</comment>
<feature type="transmembrane region" description="Helical" evidence="10">
    <location>
        <begin position="31"/>
        <end position="49"/>
    </location>
</feature>
<dbReference type="GO" id="GO:0005886">
    <property type="term" value="C:plasma membrane"/>
    <property type="evidence" value="ECO:0007669"/>
    <property type="project" value="UniProtKB-SubCell"/>
</dbReference>
<dbReference type="PROSITE" id="PS51105">
    <property type="entry name" value="PTS_EIIC_TYPE_3"/>
    <property type="match status" value="1"/>
</dbReference>
<feature type="transmembrane region" description="Helical" evidence="10">
    <location>
        <begin position="192"/>
        <end position="216"/>
    </location>
</feature>
<feature type="transmembrane region" description="Helical" evidence="10">
    <location>
        <begin position="262"/>
        <end position="283"/>
    </location>
</feature>
<organism evidence="12 13">
    <name type="scientific">Thomasclavelia ramosa</name>
    <dbReference type="NCBI Taxonomy" id="1547"/>
    <lineage>
        <taxon>Bacteria</taxon>
        <taxon>Bacillati</taxon>
        <taxon>Bacillota</taxon>
        <taxon>Erysipelotrichia</taxon>
        <taxon>Erysipelotrichales</taxon>
        <taxon>Coprobacillaceae</taxon>
        <taxon>Thomasclavelia</taxon>
    </lineage>
</organism>
<gene>
    <name evidence="12" type="ORF">PM738_15455</name>
</gene>
<dbReference type="GO" id="GO:1901264">
    <property type="term" value="P:carbohydrate derivative transport"/>
    <property type="evidence" value="ECO:0007669"/>
    <property type="project" value="TreeGrafter"/>
</dbReference>
<keyword evidence="4 9" id="KW-0762">Sugar transport</keyword>
<feature type="transmembrane region" description="Helical" evidence="10">
    <location>
        <begin position="117"/>
        <end position="134"/>
    </location>
</feature>
<dbReference type="RefSeq" id="WP_008792897.1">
    <property type="nucleotide sequence ID" value="NZ_AP031443.1"/>
</dbReference>
<comment type="function">
    <text evidence="9">The phosphoenolpyruvate-dependent sugar phosphotransferase system (PTS), a major carbohydrate active -transport system, catalyzes the phosphorylation of incoming sugar substrates concomitant with their translocation across the cell membrane.</text>
</comment>
<evidence type="ECO:0000256" key="2">
    <source>
        <dbReference type="ARBA" id="ARBA00022448"/>
    </source>
</evidence>